<name>A0A0B2QPX5_GLYSO</name>
<accession>A0A0B2QPX5</accession>
<dbReference type="EMBL" id="KN656318">
    <property type="protein sequence ID" value="KHN23480.1"/>
    <property type="molecule type" value="Genomic_DNA"/>
</dbReference>
<dbReference type="AlphaFoldDB" id="A0A0B2QPX5"/>
<dbReference type="Proteomes" id="UP000053555">
    <property type="component" value="Unassembled WGS sequence"/>
</dbReference>
<protein>
    <submittedName>
        <fullName evidence="1">Uncharacterized protein</fullName>
    </submittedName>
</protein>
<reference evidence="1" key="1">
    <citation type="submission" date="2014-07" db="EMBL/GenBank/DDBJ databases">
        <title>Identification of a novel salt tolerance gene in wild soybean by whole-genome sequencing.</title>
        <authorList>
            <person name="Lam H.-M."/>
            <person name="Qi X."/>
            <person name="Li M.-W."/>
            <person name="Liu X."/>
            <person name="Xie M."/>
            <person name="Ni M."/>
            <person name="Xu X."/>
        </authorList>
    </citation>
    <scope>NUCLEOTIDE SEQUENCE [LARGE SCALE GENOMIC DNA]</scope>
    <source>
        <tissue evidence="1">Root</tissue>
    </source>
</reference>
<proteinExistence type="predicted"/>
<gene>
    <name evidence="1" type="ORF">glysoja_042615</name>
</gene>
<sequence length="298" mass="34614">MDTLVLCSGGLFETDHKIVEEEVAKKKKEILNNASIREISEQCEAERNPFMNEITQIQFRIEVLQGNLPDVVVNATTHLEAKTIILDRQMKKYNKDFKQSLSCALLIMNRDNTLQHLRGPRETQLYDRSNGYGNFGKIYAMVCEEGSNSKSPPRMQQVANAIFCSNSSSSIQNLIKVVCPQPHSQMKQLPDNREQDMERGYSLLPTPDTRKTNHTKLYHIETPKEHSNNPEAYHIVEQFKNSVCSVCNNRRSKFEPLKEFTYTRLHDATKGFSLKIFFRRWIWFCLQRNAAWRTQDCC</sequence>
<evidence type="ECO:0000313" key="1">
    <source>
        <dbReference type="EMBL" id="KHN23480.1"/>
    </source>
</evidence>
<organism evidence="1">
    <name type="scientific">Glycine soja</name>
    <name type="common">Wild soybean</name>
    <dbReference type="NCBI Taxonomy" id="3848"/>
    <lineage>
        <taxon>Eukaryota</taxon>
        <taxon>Viridiplantae</taxon>
        <taxon>Streptophyta</taxon>
        <taxon>Embryophyta</taxon>
        <taxon>Tracheophyta</taxon>
        <taxon>Spermatophyta</taxon>
        <taxon>Magnoliopsida</taxon>
        <taxon>eudicotyledons</taxon>
        <taxon>Gunneridae</taxon>
        <taxon>Pentapetalae</taxon>
        <taxon>rosids</taxon>
        <taxon>fabids</taxon>
        <taxon>Fabales</taxon>
        <taxon>Fabaceae</taxon>
        <taxon>Papilionoideae</taxon>
        <taxon>50 kb inversion clade</taxon>
        <taxon>NPAAA clade</taxon>
        <taxon>indigoferoid/millettioid clade</taxon>
        <taxon>Phaseoleae</taxon>
        <taxon>Glycine</taxon>
        <taxon>Glycine subgen. Soja</taxon>
    </lineage>
</organism>